<dbReference type="InterPro" id="IPR001680">
    <property type="entry name" value="WD40_rpt"/>
</dbReference>
<comment type="caution">
    <text evidence="1">The sequence shown here is derived from an EMBL/GenBank/DDBJ whole genome shotgun (WGS) entry which is preliminary data.</text>
</comment>
<dbReference type="PANTHER" id="PTHR19879:SF9">
    <property type="entry name" value="TRANSCRIPTION INITIATION FACTOR TFIID SUBUNIT 5"/>
    <property type="match status" value="1"/>
</dbReference>
<dbReference type="Proteomes" id="UP000278222">
    <property type="component" value="Unassembled WGS sequence"/>
</dbReference>
<gene>
    <name evidence="1" type="ORF">EDC65_3656</name>
</gene>
<dbReference type="AlphaFoldDB" id="A0A3N1L1H0"/>
<evidence type="ECO:0000313" key="1">
    <source>
        <dbReference type="EMBL" id="ROP84306.1"/>
    </source>
</evidence>
<protein>
    <submittedName>
        <fullName evidence="1">WD40 repeat protein</fullName>
    </submittedName>
</protein>
<dbReference type="RefSeq" id="WP_170216577.1">
    <property type="nucleotide sequence ID" value="NZ_AP019700.1"/>
</dbReference>
<dbReference type="Gene3D" id="2.130.10.10">
    <property type="entry name" value="YVTN repeat-like/Quinoprotein amine dehydrogenase"/>
    <property type="match status" value="2"/>
</dbReference>
<keyword evidence="2" id="KW-1185">Reference proteome</keyword>
<dbReference type="InterPro" id="IPR015943">
    <property type="entry name" value="WD40/YVTN_repeat-like_dom_sf"/>
</dbReference>
<name>A0A3N1L1H0_9PROT</name>
<organism evidence="1 2">
    <name type="scientific">Stella humosa</name>
    <dbReference type="NCBI Taxonomy" id="94"/>
    <lineage>
        <taxon>Bacteria</taxon>
        <taxon>Pseudomonadati</taxon>
        <taxon>Pseudomonadota</taxon>
        <taxon>Alphaproteobacteria</taxon>
        <taxon>Rhodospirillales</taxon>
        <taxon>Stellaceae</taxon>
        <taxon>Stella</taxon>
    </lineage>
</organism>
<dbReference type="EMBL" id="RJKX01000015">
    <property type="protein sequence ID" value="ROP84306.1"/>
    <property type="molecule type" value="Genomic_DNA"/>
</dbReference>
<sequence length="345" mass="35874">MPAAPEVTPAAIRRRVRRWTLPAGVTAAAVAFDGRSGAFALGDGTLRRVVFAEDTPLDIVEAHDGAVLALAAAPGGGFVSGGDDGRVMLTDGTAPRELFREPRRWVSHLAVHAGARTIMAAAGKSAIGLDAAGTVVGRWDDHPSTITGIALNQTGKRVAVAHYNGVSLWWLASKQQSAAKLTWKGSHVALSWAPNGKYLMTAMQENELHGWRVADSAEMRMAGLATKPKSLGWSADSRWLVNSGAEVVTCWDFSGRGPMGRPPAEICPGEGALVTVVAVHPKVPIVAAGYDNGTVRLGRPGHAKTTELEPVGAGPLTAMAWSPSGDQLLVGGEDGGAALFDFAGA</sequence>
<dbReference type="InterPro" id="IPR036322">
    <property type="entry name" value="WD40_repeat_dom_sf"/>
</dbReference>
<dbReference type="SUPFAM" id="SSF50978">
    <property type="entry name" value="WD40 repeat-like"/>
    <property type="match status" value="1"/>
</dbReference>
<dbReference type="SMART" id="SM00320">
    <property type="entry name" value="WD40"/>
    <property type="match status" value="5"/>
</dbReference>
<evidence type="ECO:0000313" key="2">
    <source>
        <dbReference type="Proteomes" id="UP000278222"/>
    </source>
</evidence>
<dbReference type="PANTHER" id="PTHR19879">
    <property type="entry name" value="TRANSCRIPTION INITIATION FACTOR TFIID"/>
    <property type="match status" value="1"/>
</dbReference>
<reference evidence="1 2" key="1">
    <citation type="submission" date="2018-11" db="EMBL/GenBank/DDBJ databases">
        <title>Genomic Encyclopedia of Type Strains, Phase IV (KMG-IV): sequencing the most valuable type-strain genomes for metagenomic binning, comparative biology and taxonomic classification.</title>
        <authorList>
            <person name="Goeker M."/>
        </authorList>
    </citation>
    <scope>NUCLEOTIDE SEQUENCE [LARGE SCALE GENOMIC DNA]</scope>
    <source>
        <strain evidence="1 2">DSM 5900</strain>
    </source>
</reference>
<accession>A0A3N1L1H0</accession>
<proteinExistence type="predicted"/>
<dbReference type="Pfam" id="PF00400">
    <property type="entry name" value="WD40"/>
    <property type="match status" value="2"/>
</dbReference>